<comment type="subunit">
    <text evidence="5">Homodimer and homohexamer; in equilibrium.</text>
</comment>
<keyword evidence="4 5" id="KW-0804">Transcription</keyword>
<dbReference type="Gene3D" id="3.40.50.2020">
    <property type="match status" value="1"/>
</dbReference>
<evidence type="ECO:0000256" key="4">
    <source>
        <dbReference type="ARBA" id="ARBA00023163"/>
    </source>
</evidence>
<dbReference type="HAMAP" id="MF_01219">
    <property type="entry name" value="PyrR"/>
    <property type="match status" value="1"/>
</dbReference>
<comment type="similarity">
    <text evidence="1 5">Belongs to the purine/pyrimidine phosphoribosyltransferase family. PyrR subfamily.</text>
</comment>
<evidence type="ECO:0000256" key="5">
    <source>
        <dbReference type="HAMAP-Rule" id="MF_01219"/>
    </source>
</evidence>
<protein>
    <recommendedName>
        <fullName evidence="5">Bifunctional protein PyrR</fullName>
    </recommendedName>
    <domain>
        <recommendedName>
            <fullName evidence="5">Pyrimidine operon regulatory protein</fullName>
        </recommendedName>
    </domain>
    <domain>
        <recommendedName>
            <fullName evidence="5">Uracil phosphoribosyltransferase</fullName>
            <shortName evidence="5">UPRTase</shortName>
            <ecNumber evidence="5">2.4.2.9</ecNumber>
        </recommendedName>
    </domain>
</protein>
<comment type="function">
    <text evidence="5">Also displays a weak uracil phosphoribosyltransferase activity which is not physiologically significant.</text>
</comment>
<name>A0A8A7K9H9_9FIRM</name>
<comment type="function">
    <text evidence="5">Regulates transcriptional attenuation of the pyrimidine nucleotide (pyr) operon by binding in a uridine-dependent manner to specific sites on pyr mRNA. This disrupts an antiterminator hairpin in the RNA and favors formation of a downstream transcription terminator, leading to a reduced expression of downstream genes.</text>
</comment>
<reference evidence="7" key="1">
    <citation type="submission" date="2019-12" db="EMBL/GenBank/DDBJ databases">
        <authorList>
            <person name="zhang j."/>
            <person name="sun C.M."/>
        </authorList>
    </citation>
    <scope>NUCLEOTIDE SEQUENCE</scope>
    <source>
        <strain evidence="7">NS-1</strain>
    </source>
</reference>
<dbReference type="Pfam" id="PF00156">
    <property type="entry name" value="Pribosyltran"/>
    <property type="match status" value="1"/>
</dbReference>
<dbReference type="RefSeq" id="WP_230869700.1">
    <property type="nucleotide sequence ID" value="NZ_CP046640.1"/>
</dbReference>
<dbReference type="NCBIfam" id="NF003548">
    <property type="entry name" value="PRK05205.1-4"/>
    <property type="match status" value="1"/>
</dbReference>
<comment type="catalytic activity">
    <reaction evidence="5">
        <text>UMP + diphosphate = 5-phospho-alpha-D-ribose 1-diphosphate + uracil</text>
        <dbReference type="Rhea" id="RHEA:13017"/>
        <dbReference type="ChEBI" id="CHEBI:17568"/>
        <dbReference type="ChEBI" id="CHEBI:33019"/>
        <dbReference type="ChEBI" id="CHEBI:57865"/>
        <dbReference type="ChEBI" id="CHEBI:58017"/>
        <dbReference type="EC" id="2.4.2.9"/>
    </reaction>
</comment>
<evidence type="ECO:0000259" key="6">
    <source>
        <dbReference type="Pfam" id="PF00156"/>
    </source>
</evidence>
<dbReference type="SUPFAM" id="SSF53271">
    <property type="entry name" value="PRTase-like"/>
    <property type="match status" value="1"/>
</dbReference>
<dbReference type="AlphaFoldDB" id="A0A8A7K9H9"/>
<dbReference type="PANTHER" id="PTHR11608">
    <property type="entry name" value="BIFUNCTIONAL PROTEIN PYRR"/>
    <property type="match status" value="1"/>
</dbReference>
<feature type="short sequence motif" description="PRPP-binding" evidence="5">
    <location>
        <begin position="103"/>
        <end position="115"/>
    </location>
</feature>
<organism evidence="7 8">
    <name type="scientific">Iocasia fonsfrigidae</name>
    <dbReference type="NCBI Taxonomy" id="2682810"/>
    <lineage>
        <taxon>Bacteria</taxon>
        <taxon>Bacillati</taxon>
        <taxon>Bacillota</taxon>
        <taxon>Clostridia</taxon>
        <taxon>Halanaerobiales</taxon>
        <taxon>Halanaerobiaceae</taxon>
        <taxon>Iocasia</taxon>
    </lineage>
</organism>
<evidence type="ECO:0000313" key="7">
    <source>
        <dbReference type="EMBL" id="QTL98121.1"/>
    </source>
</evidence>
<accession>A0A8A7K9H9</accession>
<dbReference type="CDD" id="cd06223">
    <property type="entry name" value="PRTases_typeI"/>
    <property type="match status" value="1"/>
</dbReference>
<dbReference type="GO" id="GO:0004845">
    <property type="term" value="F:uracil phosphoribosyltransferase activity"/>
    <property type="evidence" value="ECO:0007669"/>
    <property type="project" value="UniProtKB-UniRule"/>
</dbReference>
<dbReference type="Proteomes" id="UP000665020">
    <property type="component" value="Chromosome"/>
</dbReference>
<dbReference type="InterPro" id="IPR029057">
    <property type="entry name" value="PRTase-like"/>
</dbReference>
<keyword evidence="2 5" id="KW-0806">Transcription termination</keyword>
<dbReference type="GO" id="GO:0006353">
    <property type="term" value="P:DNA-templated transcription termination"/>
    <property type="evidence" value="ECO:0007669"/>
    <property type="project" value="UniProtKB-UniRule"/>
</dbReference>
<evidence type="ECO:0000256" key="1">
    <source>
        <dbReference type="ARBA" id="ARBA00005565"/>
    </source>
</evidence>
<dbReference type="NCBIfam" id="NF003549">
    <property type="entry name" value="PRK05205.1-5"/>
    <property type="match status" value="1"/>
</dbReference>
<dbReference type="NCBIfam" id="NF003545">
    <property type="entry name" value="PRK05205.1-1"/>
    <property type="match status" value="1"/>
</dbReference>
<proteinExistence type="inferred from homology"/>
<dbReference type="FunFam" id="3.40.50.2020:FF:000020">
    <property type="entry name" value="Bifunctional protein PyrR"/>
    <property type="match status" value="1"/>
</dbReference>
<dbReference type="EMBL" id="CP046640">
    <property type="protein sequence ID" value="QTL98121.1"/>
    <property type="molecule type" value="Genomic_DNA"/>
</dbReference>
<dbReference type="InterPro" id="IPR000836">
    <property type="entry name" value="PRTase_dom"/>
</dbReference>
<dbReference type="PANTHER" id="PTHR11608:SF0">
    <property type="entry name" value="BIFUNCTIONAL PROTEIN PYRR"/>
    <property type="match status" value="1"/>
</dbReference>
<keyword evidence="3 5" id="KW-0805">Transcription regulation</keyword>
<dbReference type="InterPro" id="IPR023050">
    <property type="entry name" value="PyrR"/>
</dbReference>
<evidence type="ECO:0000256" key="2">
    <source>
        <dbReference type="ARBA" id="ARBA00022472"/>
    </source>
</evidence>
<evidence type="ECO:0000313" key="8">
    <source>
        <dbReference type="Proteomes" id="UP000665020"/>
    </source>
</evidence>
<feature type="domain" description="Phosphoribosyltransferase" evidence="6">
    <location>
        <begin position="13"/>
        <end position="167"/>
    </location>
</feature>
<dbReference type="GO" id="GO:0003723">
    <property type="term" value="F:RNA binding"/>
    <property type="evidence" value="ECO:0007669"/>
    <property type="project" value="UniProtKB-UniRule"/>
</dbReference>
<evidence type="ECO:0000256" key="3">
    <source>
        <dbReference type="ARBA" id="ARBA00023015"/>
    </source>
</evidence>
<keyword evidence="5 7" id="KW-0328">Glycosyltransferase</keyword>
<sequence length="183" mass="20566">MGNKLKLKKKIIDAEGIRRALTRIAHEIIEKNKGVQDLVIIGIRTRGVPLARRLAARIEDIEGVEVSVGILDITLYRDDLSMVAEQPIVHKTEIPFDITGKQVILVDDVLYTGRTVRAALDALIDIGRPRVIQLAILVDRGHRELPIRADYVGKNLPTSQDEVVDVNLREIDELDNILLMTRK</sequence>
<dbReference type="NCBIfam" id="NF003547">
    <property type="entry name" value="PRK05205.1-3"/>
    <property type="match status" value="1"/>
</dbReference>
<dbReference type="InterPro" id="IPR050137">
    <property type="entry name" value="PyrR_bifunctional"/>
</dbReference>
<dbReference type="KEGG" id="ifn:GM661_09090"/>
<gene>
    <name evidence="5 7" type="primary">pyrR</name>
    <name evidence="7" type="ORF">GM661_09090</name>
</gene>
<keyword evidence="5 7" id="KW-0808">Transferase</keyword>
<dbReference type="EC" id="2.4.2.9" evidence="5"/>
<keyword evidence="8" id="KW-1185">Reference proteome</keyword>
<keyword evidence="5" id="KW-0694">RNA-binding</keyword>